<keyword evidence="7" id="KW-1185">Reference proteome</keyword>
<dbReference type="InterPro" id="IPR015424">
    <property type="entry name" value="PyrdxlP-dep_Trfase"/>
</dbReference>
<dbReference type="RefSeq" id="WP_308986229.1">
    <property type="nucleotide sequence ID" value="NZ_JARXIC010000032.1"/>
</dbReference>
<evidence type="ECO:0000313" key="7">
    <source>
        <dbReference type="Proteomes" id="UP001243717"/>
    </source>
</evidence>
<dbReference type="SUPFAM" id="SSF53383">
    <property type="entry name" value="PLP-dependent transferases"/>
    <property type="match status" value="1"/>
</dbReference>
<dbReference type="InterPro" id="IPR050103">
    <property type="entry name" value="Class-III_PLP-dep_AT"/>
</dbReference>
<comment type="pathway">
    <text evidence="5">Amino-acid biosynthesis; L-arginine biosynthesis; N(2)-acetyl-L-ornithine from L-glutamate: step 4/4.</text>
</comment>
<dbReference type="EMBL" id="JARXIC010000032">
    <property type="protein sequence ID" value="MDQ8195780.1"/>
    <property type="molecule type" value="Genomic_DNA"/>
</dbReference>
<dbReference type="NCBIfam" id="TIGR00707">
    <property type="entry name" value="argD"/>
    <property type="match status" value="1"/>
</dbReference>
<dbReference type="PROSITE" id="PS00600">
    <property type="entry name" value="AA_TRANSFER_CLASS_3"/>
    <property type="match status" value="1"/>
</dbReference>
<keyword evidence="4 5" id="KW-0663">Pyridoxal phosphate</keyword>
<dbReference type="NCBIfam" id="NF002325">
    <property type="entry name" value="PRK01278.1"/>
    <property type="match status" value="1"/>
</dbReference>
<dbReference type="Pfam" id="PF00202">
    <property type="entry name" value="Aminotran_3"/>
    <property type="match status" value="1"/>
</dbReference>
<feature type="binding site" evidence="5">
    <location>
        <begin position="218"/>
        <end position="221"/>
    </location>
    <ligand>
        <name>pyridoxal 5'-phosphate</name>
        <dbReference type="ChEBI" id="CHEBI:597326"/>
    </ligand>
</feature>
<evidence type="ECO:0000256" key="2">
    <source>
        <dbReference type="ARBA" id="ARBA00022605"/>
    </source>
</evidence>
<comment type="subcellular location">
    <subcellularLocation>
        <location evidence="5">Cytoplasm</location>
    </subcellularLocation>
</comment>
<comment type="caution">
    <text evidence="6">The sequence shown here is derived from an EMBL/GenBank/DDBJ whole genome shotgun (WGS) entry which is preliminary data.</text>
</comment>
<dbReference type="HAMAP" id="MF_01107">
    <property type="entry name" value="ArgD_aminotrans_3"/>
    <property type="match status" value="1"/>
</dbReference>
<dbReference type="PANTHER" id="PTHR11986:SF79">
    <property type="entry name" value="ACETYLORNITHINE AMINOTRANSFERASE, MITOCHONDRIAL"/>
    <property type="match status" value="1"/>
</dbReference>
<reference evidence="6 7" key="1">
    <citation type="submission" date="2023-04" db="EMBL/GenBank/DDBJ databases">
        <title>A novel bacteria isolated from coastal sediment.</title>
        <authorList>
            <person name="Liu X.-J."/>
            <person name="Du Z.-J."/>
        </authorList>
    </citation>
    <scope>NUCLEOTIDE SEQUENCE [LARGE SCALE GENOMIC DNA]</scope>
    <source>
        <strain evidence="6 7">SDUM461004</strain>
    </source>
</reference>
<protein>
    <recommendedName>
        <fullName evidence="5">Acetylornithine aminotransferase</fullName>
        <shortName evidence="5">ACOAT</shortName>
        <ecNumber evidence="5">2.6.1.11</ecNumber>
    </recommendedName>
</protein>
<evidence type="ECO:0000256" key="5">
    <source>
        <dbReference type="HAMAP-Rule" id="MF_01107"/>
    </source>
</evidence>
<name>A0ABU1ALU6_9BACT</name>
<keyword evidence="1 5" id="KW-0032">Aminotransferase</keyword>
<evidence type="ECO:0000256" key="1">
    <source>
        <dbReference type="ARBA" id="ARBA00022576"/>
    </source>
</evidence>
<dbReference type="Gene3D" id="3.90.1150.10">
    <property type="entry name" value="Aspartate Aminotransferase, domain 1"/>
    <property type="match status" value="1"/>
</dbReference>
<sequence>MNHHPTLIKNYGPPAFNAVRGQGVYLYDDADNEYLDFGSGIAVTSVGHSHPKWVAAMHTQAATLTHCSNLYGIPGQQKLADRLVAKAGPGRTLFCNSGAEANEALIKLARLHGKKLSGEEGKRFTVVAAKNAFHGRTFGGMGATPQEKIQGGFRPMLEGFKFGELNNIESFDQLVDDSVAAVFIESIQGEGGLFPAESSFLQELRALCTERGALLMLDEVQCGIGRSGHFFAFEASGVQPDAIGMAKGLGAGFPIGAIWVSEPYAELFQPGSHGTTFGGSPLACAAANATLDIIEEEQLIQQVAANSPAWHAQLQKLAQKYPELIAGIRGAGYMVGLVLKPEGLNLSITAAAREKKLLVVPAGNNVVRLLPALIATPAQLSESVEILDAIFANTEA</sequence>
<comment type="cofactor">
    <cofactor evidence="5">
        <name>pyridoxal 5'-phosphate</name>
        <dbReference type="ChEBI" id="CHEBI:597326"/>
    </cofactor>
    <text evidence="5">Binds 1 pyridoxal phosphate per subunit.</text>
</comment>
<keyword evidence="2 5" id="KW-0028">Amino-acid biosynthesis</keyword>
<comment type="subunit">
    <text evidence="5">Homodimer.</text>
</comment>
<feature type="binding site" evidence="5">
    <location>
        <position position="136"/>
    </location>
    <ligand>
        <name>N(2)-acetyl-L-ornithine</name>
        <dbReference type="ChEBI" id="CHEBI:57805"/>
    </ligand>
</feature>
<feature type="binding site" evidence="5">
    <location>
        <position position="133"/>
    </location>
    <ligand>
        <name>pyridoxal 5'-phosphate</name>
        <dbReference type="ChEBI" id="CHEBI:597326"/>
    </ligand>
</feature>
<organism evidence="6 7">
    <name type="scientific">Thalassobacterium sedimentorum</name>
    <dbReference type="NCBI Taxonomy" id="3041258"/>
    <lineage>
        <taxon>Bacteria</taxon>
        <taxon>Pseudomonadati</taxon>
        <taxon>Verrucomicrobiota</taxon>
        <taxon>Opitutia</taxon>
        <taxon>Puniceicoccales</taxon>
        <taxon>Coraliomargaritaceae</taxon>
        <taxon>Thalassobacterium</taxon>
    </lineage>
</organism>
<comment type="miscellaneous">
    <text evidence="5">May also have succinyldiaminopimelate aminotransferase activity, thus carrying out the corresponding step in lysine biosynthesis.</text>
</comment>
<dbReference type="InterPro" id="IPR004636">
    <property type="entry name" value="AcOrn/SuccOrn_fam"/>
</dbReference>
<evidence type="ECO:0000256" key="3">
    <source>
        <dbReference type="ARBA" id="ARBA00022679"/>
    </source>
</evidence>
<dbReference type="InterPro" id="IPR015421">
    <property type="entry name" value="PyrdxlP-dep_Trfase_major"/>
</dbReference>
<dbReference type="Gene3D" id="3.40.640.10">
    <property type="entry name" value="Type I PLP-dependent aspartate aminotransferase-like (Major domain)"/>
    <property type="match status" value="1"/>
</dbReference>
<dbReference type="PANTHER" id="PTHR11986">
    <property type="entry name" value="AMINOTRANSFERASE CLASS III"/>
    <property type="match status" value="1"/>
</dbReference>
<feature type="modified residue" description="N6-(pyridoxal phosphate)lysine" evidence="5">
    <location>
        <position position="247"/>
    </location>
</feature>
<dbReference type="Proteomes" id="UP001243717">
    <property type="component" value="Unassembled WGS sequence"/>
</dbReference>
<dbReference type="InterPro" id="IPR005814">
    <property type="entry name" value="Aminotrans_3"/>
</dbReference>
<feature type="binding site" evidence="5">
    <location>
        <position position="275"/>
    </location>
    <ligand>
        <name>N(2)-acetyl-L-ornithine</name>
        <dbReference type="ChEBI" id="CHEBI:57805"/>
    </ligand>
</feature>
<dbReference type="InterPro" id="IPR015422">
    <property type="entry name" value="PyrdxlP-dep_Trfase_small"/>
</dbReference>
<proteinExistence type="inferred from homology"/>
<evidence type="ECO:0000256" key="4">
    <source>
        <dbReference type="ARBA" id="ARBA00022898"/>
    </source>
</evidence>
<feature type="binding site" evidence="5">
    <location>
        <begin position="98"/>
        <end position="99"/>
    </location>
    <ligand>
        <name>pyridoxal 5'-phosphate</name>
        <dbReference type="ChEBI" id="CHEBI:597326"/>
    </ligand>
</feature>
<keyword evidence="5" id="KW-0963">Cytoplasm</keyword>
<comment type="similarity">
    <text evidence="5">Belongs to the class-III pyridoxal-phosphate-dependent aminotransferase family. ArgD subfamily.</text>
</comment>
<dbReference type="PIRSF" id="PIRSF000521">
    <property type="entry name" value="Transaminase_4ab_Lys_Orn"/>
    <property type="match status" value="1"/>
</dbReference>
<dbReference type="CDD" id="cd00610">
    <property type="entry name" value="OAT_like"/>
    <property type="match status" value="1"/>
</dbReference>
<gene>
    <name evidence="5" type="primary">argD</name>
    <name evidence="6" type="ORF">QEH59_15210</name>
</gene>
<keyword evidence="3 5" id="KW-0808">Transferase</keyword>
<evidence type="ECO:0000313" key="6">
    <source>
        <dbReference type="EMBL" id="MDQ8195780.1"/>
    </source>
</evidence>
<dbReference type="InterPro" id="IPR049704">
    <property type="entry name" value="Aminotrans_3_PPA_site"/>
</dbReference>
<dbReference type="EC" id="2.6.1.11" evidence="5"/>
<accession>A0ABU1ALU6</accession>
<comment type="catalytic activity">
    <reaction evidence="5">
        <text>N(2)-acetyl-L-ornithine + 2-oxoglutarate = N-acetyl-L-glutamate 5-semialdehyde + L-glutamate</text>
        <dbReference type="Rhea" id="RHEA:18049"/>
        <dbReference type="ChEBI" id="CHEBI:16810"/>
        <dbReference type="ChEBI" id="CHEBI:29123"/>
        <dbReference type="ChEBI" id="CHEBI:29985"/>
        <dbReference type="ChEBI" id="CHEBI:57805"/>
        <dbReference type="EC" id="2.6.1.11"/>
    </reaction>
</comment>
<feature type="binding site" evidence="5">
    <location>
        <position position="276"/>
    </location>
    <ligand>
        <name>pyridoxal 5'-phosphate</name>
        <dbReference type="ChEBI" id="CHEBI:597326"/>
    </ligand>
</feature>
<keyword evidence="5" id="KW-0055">Arginine biosynthesis</keyword>